<keyword evidence="2" id="KW-1185">Reference proteome</keyword>
<dbReference type="SUPFAM" id="SSF56784">
    <property type="entry name" value="HAD-like"/>
    <property type="match status" value="1"/>
</dbReference>
<dbReference type="PANTHER" id="PTHR10000">
    <property type="entry name" value="PHOSPHOSERINE PHOSPHATASE"/>
    <property type="match status" value="1"/>
</dbReference>
<dbReference type="GO" id="GO:0000287">
    <property type="term" value="F:magnesium ion binding"/>
    <property type="evidence" value="ECO:0007669"/>
    <property type="project" value="TreeGrafter"/>
</dbReference>
<evidence type="ECO:0000313" key="2">
    <source>
        <dbReference type="Proteomes" id="UP000295681"/>
    </source>
</evidence>
<dbReference type="EMBL" id="PUFI01000015">
    <property type="protein sequence ID" value="TDG67592.1"/>
    <property type="molecule type" value="Genomic_DNA"/>
</dbReference>
<name>A0A4R5N7S5_9LACO</name>
<dbReference type="InterPro" id="IPR006379">
    <property type="entry name" value="HAD-SF_hydro_IIB"/>
</dbReference>
<proteinExistence type="predicted"/>
<dbReference type="Pfam" id="PF08282">
    <property type="entry name" value="Hydrolase_3"/>
    <property type="match status" value="1"/>
</dbReference>
<dbReference type="InterPro" id="IPR023214">
    <property type="entry name" value="HAD_sf"/>
</dbReference>
<dbReference type="GO" id="GO:0005829">
    <property type="term" value="C:cytosol"/>
    <property type="evidence" value="ECO:0007669"/>
    <property type="project" value="TreeGrafter"/>
</dbReference>
<evidence type="ECO:0000313" key="1">
    <source>
        <dbReference type="EMBL" id="TDG67592.1"/>
    </source>
</evidence>
<dbReference type="Gene3D" id="3.30.1240.10">
    <property type="match status" value="1"/>
</dbReference>
<accession>A0A4R5N7S5</accession>
<reference evidence="1 2" key="1">
    <citation type="journal article" date="2019" name="Appl. Microbiol. Biotechnol.">
        <title>Uncovering carbohydrate metabolism through a genotype-phenotype association study of 56 lactic acid bacteria genomes.</title>
        <authorList>
            <person name="Buron-Moles G."/>
            <person name="Chailyan A."/>
            <person name="Dolejs I."/>
            <person name="Forster J."/>
            <person name="Miks M.H."/>
        </authorList>
    </citation>
    <scope>NUCLEOTIDE SEQUENCE [LARGE SCALE GENOMIC DNA]</scope>
    <source>
        <strain evidence="1 2">ATCC 700006</strain>
    </source>
</reference>
<dbReference type="STRING" id="907931.GCA_000165675_00730"/>
<protein>
    <submittedName>
        <fullName evidence="1">Uncharacterized protein</fullName>
    </submittedName>
</protein>
<gene>
    <name evidence="1" type="ORF">C5L23_001391</name>
</gene>
<dbReference type="NCBIfam" id="TIGR01484">
    <property type="entry name" value="HAD-SF-IIB"/>
    <property type="match status" value="1"/>
</dbReference>
<dbReference type="InterPro" id="IPR036412">
    <property type="entry name" value="HAD-like_sf"/>
</dbReference>
<dbReference type="AlphaFoldDB" id="A0A4R5N7S5"/>
<dbReference type="Proteomes" id="UP000295681">
    <property type="component" value="Unassembled WGS sequence"/>
</dbReference>
<dbReference type="PROSITE" id="PS01229">
    <property type="entry name" value="COF_2"/>
    <property type="match status" value="1"/>
</dbReference>
<sequence length="274" mass="30254">MIKLIATDLDATFLRADKTFNEDLLSTVLTKLKTFDGYFVVATGNHVQRVATYFANFSGQYQLIANNGAEVVLDGIIQNVKSLPEHSLSVILSLVEQLKTAPQMGLVYTAADRSFMLASQAPEDPAIVKKANDFFENLIVVDRIEQIDVPVLKATVVVQPEETPEFMQAVRLMLPHQVHVTTSGYGAIDIVNIDVNKANALQYLANKLSIEPDEIMAFGDGLNDMEMLDFVGHPYAMPNSDPALFDHDFNVAVSDNEHDGVLNTILEVLNTQKE</sequence>
<dbReference type="GO" id="GO:0016791">
    <property type="term" value="F:phosphatase activity"/>
    <property type="evidence" value="ECO:0007669"/>
    <property type="project" value="TreeGrafter"/>
</dbReference>
<dbReference type="PANTHER" id="PTHR10000:SF53">
    <property type="entry name" value="5-AMINO-6-(5-PHOSPHO-D-RIBITYLAMINO)URACIL PHOSPHATASE YBJI-RELATED"/>
    <property type="match status" value="1"/>
</dbReference>
<dbReference type="Gene3D" id="3.40.50.1000">
    <property type="entry name" value="HAD superfamily/HAD-like"/>
    <property type="match status" value="1"/>
</dbReference>
<dbReference type="NCBIfam" id="TIGR00099">
    <property type="entry name" value="Cof-subfamily"/>
    <property type="match status" value="1"/>
</dbReference>
<dbReference type="RefSeq" id="WP_010008028.1">
    <property type="nucleotide sequence ID" value="NZ_JAGYGP010000001.1"/>
</dbReference>
<comment type="caution">
    <text evidence="1">The sequence shown here is derived from an EMBL/GenBank/DDBJ whole genome shotgun (WGS) entry which is preliminary data.</text>
</comment>
<organism evidence="1 2">
    <name type="scientific">Leuconostoc fallax</name>
    <dbReference type="NCBI Taxonomy" id="1251"/>
    <lineage>
        <taxon>Bacteria</taxon>
        <taxon>Bacillati</taxon>
        <taxon>Bacillota</taxon>
        <taxon>Bacilli</taxon>
        <taxon>Lactobacillales</taxon>
        <taxon>Lactobacillaceae</taxon>
        <taxon>Leuconostoc</taxon>
    </lineage>
</organism>
<dbReference type="InterPro" id="IPR000150">
    <property type="entry name" value="Cof"/>
</dbReference>